<evidence type="ECO:0000256" key="2">
    <source>
        <dbReference type="ARBA" id="ARBA00022679"/>
    </source>
</evidence>
<evidence type="ECO:0000256" key="5">
    <source>
        <dbReference type="ARBA" id="ARBA00022833"/>
    </source>
</evidence>
<evidence type="ECO:0000256" key="1">
    <source>
        <dbReference type="ARBA" id="ARBA00022676"/>
    </source>
</evidence>
<name>A0ABN5XHP7_9EURY</name>
<feature type="active site" description="Nucleophile" evidence="6">
    <location>
        <position position="90"/>
    </location>
</feature>
<comment type="pathway">
    <text evidence="6">tRNA modification; archaeosine-tRNA biosynthesis.</text>
</comment>
<dbReference type="RefSeq" id="WP_221056427.1">
    <property type="nucleotide sequence ID" value="NZ_AP019781.1"/>
</dbReference>
<proteinExistence type="inferred from homology"/>
<feature type="binding site" evidence="6">
    <location>
        <position position="275"/>
    </location>
    <ligand>
        <name>Zn(2+)</name>
        <dbReference type="ChEBI" id="CHEBI:29105"/>
    </ligand>
</feature>
<keyword evidence="1 6" id="KW-0328">Glycosyltransferase</keyword>
<evidence type="ECO:0000313" key="9">
    <source>
        <dbReference type="Proteomes" id="UP000824969"/>
    </source>
</evidence>
<dbReference type="PANTHER" id="PTHR46499:SF1">
    <property type="entry name" value="QUEUINE TRNA-RIBOSYLTRANSFERASE"/>
    <property type="match status" value="1"/>
</dbReference>
<gene>
    <name evidence="6" type="primary">tgtA</name>
    <name evidence="8" type="ORF">MchiMG62_14730</name>
</gene>
<keyword evidence="3 6" id="KW-0819">tRNA processing</keyword>
<dbReference type="EMBL" id="AP019781">
    <property type="protein sequence ID" value="BBL68292.1"/>
    <property type="molecule type" value="Genomic_DNA"/>
</dbReference>
<dbReference type="Pfam" id="PF01702">
    <property type="entry name" value="TGT"/>
    <property type="match status" value="1"/>
</dbReference>
<comment type="cofactor">
    <cofactor evidence="6">
        <name>Zn(2+)</name>
        <dbReference type="ChEBI" id="CHEBI:29105"/>
    </cofactor>
    <text evidence="6">Binds 1 zinc ion per subunit.</text>
</comment>
<evidence type="ECO:0000256" key="6">
    <source>
        <dbReference type="HAMAP-Rule" id="MF_01634"/>
    </source>
</evidence>
<sequence length="483" mass="53773">MAITFEVIHKDIAGRVGKLRVNDKTVRTPALLPVVNPHLPLVTPREMREMGVEALITNAYIFRRSTEYRDRALAEGLHGVLDFDGVIMTDSGSFQLSVYGEVEVSNQETLEFQQAIGSDIVVPLDIPTPPDAGRERAARELGITMERIREAQALFPDANLAGPVQGGIFTDLREEAGRAVRDLGFTFAPVGAVVPLMESYRYKELVQVVLAAKRGLSPATVVHLFGAGHPSMFALAVAMGCDLFDSAAYALFAREGRYITPHGSFKIDELAELPCACRVCRSMTADELRKSDDRERLLALHNLHVTLAEIARIRQAIQDGTLWELVDERCRSHPRLLDGYRELLARTAELERDDPVSKRRFFYRGSETCRRTEVLRFHEVIPRIPLGEQVLISFDGQGAPGFDTLLNFKPPFGPYPVELAETFPVGQSEVPEWDDDMVRSGCVGIRALMEAHPESRFAVRCGEEWASLVLEEVPGAEVLHEQV</sequence>
<feature type="binding site" evidence="6">
    <location>
        <position position="125"/>
    </location>
    <ligand>
        <name>substrate</name>
    </ligand>
</feature>
<dbReference type="EC" id="2.4.2.48" evidence="6"/>
<keyword evidence="2 6" id="KW-0808">Transferase</keyword>
<dbReference type="Proteomes" id="UP000824969">
    <property type="component" value="Chromosome"/>
</dbReference>
<evidence type="ECO:0000256" key="3">
    <source>
        <dbReference type="ARBA" id="ARBA00022694"/>
    </source>
</evidence>
<keyword evidence="4 6" id="KW-0479">Metal-binding</keyword>
<feature type="binding site" evidence="6">
    <location>
        <position position="277"/>
    </location>
    <ligand>
        <name>Zn(2+)</name>
        <dbReference type="ChEBI" id="CHEBI:29105"/>
    </ligand>
</feature>
<dbReference type="InterPro" id="IPR050076">
    <property type="entry name" value="ArchSynthase1/Queuine_TRR"/>
</dbReference>
<keyword evidence="5 6" id="KW-0862">Zinc</keyword>
<keyword evidence="9" id="KW-1185">Reference proteome</keyword>
<organism evidence="8 9">
    <name type="scientific">Methanoculleus chikugoensis</name>
    <dbReference type="NCBI Taxonomy" id="118126"/>
    <lineage>
        <taxon>Archaea</taxon>
        <taxon>Methanobacteriati</taxon>
        <taxon>Methanobacteriota</taxon>
        <taxon>Stenosarchaea group</taxon>
        <taxon>Methanomicrobia</taxon>
        <taxon>Methanomicrobiales</taxon>
        <taxon>Methanomicrobiaceae</taxon>
        <taxon>Methanoculleus</taxon>
    </lineage>
</organism>
<dbReference type="PANTHER" id="PTHR46499">
    <property type="entry name" value="QUEUINE TRNA-RIBOSYLTRANSFERASE"/>
    <property type="match status" value="1"/>
</dbReference>
<protein>
    <recommendedName>
        <fullName evidence="6">tRNA-guanine(15) transglycosylase</fullName>
        <ecNumber evidence="6">2.4.2.48</ecNumber>
    </recommendedName>
    <alternativeName>
        <fullName evidence="6">7-cyano-7-deazaguanine tRNA-ribosyltransferase</fullName>
    </alternativeName>
    <alternativeName>
        <fullName evidence="6">Archaeal tRNA-guanine transglycosylase</fullName>
    </alternativeName>
</protein>
<dbReference type="NCBIfam" id="TIGR00432">
    <property type="entry name" value="arcsn_tRNA_tgt"/>
    <property type="match status" value="1"/>
</dbReference>
<dbReference type="GeneID" id="66130995"/>
<evidence type="ECO:0000259" key="7">
    <source>
        <dbReference type="Pfam" id="PF01702"/>
    </source>
</evidence>
<comment type="function">
    <text evidence="6">Exchanges the guanine residue with 7-cyano-7-deazaguanine (preQ0) at position 15 in the dihydrouridine loop (D-loop) of archaeal tRNAs.</text>
</comment>
<evidence type="ECO:0000313" key="8">
    <source>
        <dbReference type="EMBL" id="BBL68292.1"/>
    </source>
</evidence>
<dbReference type="HAMAP" id="MF_01634">
    <property type="entry name" value="TgtA_arch"/>
    <property type="match status" value="1"/>
</dbReference>
<reference evidence="8 9" key="1">
    <citation type="submission" date="2019-06" db="EMBL/GenBank/DDBJ databases">
        <title>Complete genome sequence of Methanoculleus chikugoensis strain MG62.</title>
        <authorList>
            <person name="Asakawa S."/>
            <person name="Dianou D."/>
        </authorList>
    </citation>
    <scope>NUCLEOTIDE SEQUENCE [LARGE SCALE GENOMIC DNA]</scope>
    <source>
        <strain evidence="8 9">MG62</strain>
    </source>
</reference>
<feature type="binding site" evidence="6">
    <location>
        <position position="280"/>
    </location>
    <ligand>
        <name>Zn(2+)</name>
        <dbReference type="ChEBI" id="CHEBI:29105"/>
    </ligand>
</feature>
<feature type="binding site" evidence="6">
    <location>
        <position position="192"/>
    </location>
    <ligand>
        <name>substrate</name>
    </ligand>
</feature>
<comment type="catalytic activity">
    <reaction evidence="6">
        <text>guanosine(15) in tRNA + 7-cyano-7-carbaguanine = 7-cyano-7-carbaguanosine(15) in tRNA + guanine</text>
        <dbReference type="Rhea" id="RHEA:43164"/>
        <dbReference type="Rhea" id="RHEA-COMP:10371"/>
        <dbReference type="Rhea" id="RHEA-COMP:10372"/>
        <dbReference type="ChEBI" id="CHEBI:16235"/>
        <dbReference type="ChEBI" id="CHEBI:45075"/>
        <dbReference type="ChEBI" id="CHEBI:74269"/>
        <dbReference type="ChEBI" id="CHEBI:82850"/>
        <dbReference type="EC" id="2.4.2.48"/>
    </reaction>
</comment>
<dbReference type="InterPro" id="IPR004804">
    <property type="entry name" value="TgtA"/>
</dbReference>
<evidence type="ECO:0000256" key="4">
    <source>
        <dbReference type="ARBA" id="ARBA00022723"/>
    </source>
</evidence>
<comment type="similarity">
    <text evidence="6">Belongs to the archaeosine tRNA-ribosyltransferase family.</text>
</comment>
<dbReference type="InterPro" id="IPR002616">
    <property type="entry name" value="tRNA_ribo_trans-like"/>
</dbReference>
<feature type="domain" description="tRNA-guanine(15) transglycosylase-like" evidence="7">
    <location>
        <begin position="14"/>
        <end position="334"/>
    </location>
</feature>
<accession>A0ABN5XHP7</accession>
<dbReference type="NCBIfam" id="TIGR00449">
    <property type="entry name" value="tgt_general"/>
    <property type="match status" value="1"/>
</dbReference>